<feature type="domain" description="Cdc6 C-terminal" evidence="9">
    <location>
        <begin position="389"/>
        <end position="467"/>
    </location>
</feature>
<evidence type="ECO:0000256" key="2">
    <source>
        <dbReference type="ARBA" id="ARBA00006184"/>
    </source>
</evidence>
<dbReference type="GO" id="GO:0051301">
    <property type="term" value="P:cell division"/>
    <property type="evidence" value="ECO:0007669"/>
    <property type="project" value="UniProtKB-UniRule"/>
</dbReference>
<dbReference type="GO" id="GO:0006270">
    <property type="term" value="P:DNA replication initiation"/>
    <property type="evidence" value="ECO:0007669"/>
    <property type="project" value="UniProtKB-UniRule"/>
</dbReference>
<protein>
    <recommendedName>
        <fullName evidence="7">Cell division control protein</fullName>
    </recommendedName>
</protein>
<dbReference type="CDD" id="cd00009">
    <property type="entry name" value="AAA"/>
    <property type="match status" value="1"/>
</dbReference>
<gene>
    <name evidence="10" type="primary">RvY_09335-1</name>
    <name evidence="10" type="synonym">RvY_09335.1</name>
    <name evidence="10" type="ORF">RvY_09335</name>
</gene>
<evidence type="ECO:0000256" key="3">
    <source>
        <dbReference type="ARBA" id="ARBA00022618"/>
    </source>
</evidence>
<dbReference type="PANTHER" id="PTHR10763">
    <property type="entry name" value="CELL DIVISION CONTROL PROTEIN 6-RELATED"/>
    <property type="match status" value="1"/>
</dbReference>
<dbReference type="InterPro" id="IPR036388">
    <property type="entry name" value="WH-like_DNA-bd_sf"/>
</dbReference>
<dbReference type="EMBL" id="BDGG01000004">
    <property type="protein sequence ID" value="GAU98155.1"/>
    <property type="molecule type" value="Genomic_DNA"/>
</dbReference>
<evidence type="ECO:0000313" key="11">
    <source>
        <dbReference type="Proteomes" id="UP000186922"/>
    </source>
</evidence>
<dbReference type="GO" id="GO:0033314">
    <property type="term" value="P:mitotic DNA replication checkpoint signaling"/>
    <property type="evidence" value="ECO:0007669"/>
    <property type="project" value="TreeGrafter"/>
</dbReference>
<evidence type="ECO:0000256" key="8">
    <source>
        <dbReference type="SAM" id="MobiDB-lite"/>
    </source>
</evidence>
<dbReference type="SUPFAM" id="SSF52540">
    <property type="entry name" value="P-loop containing nucleoside triphosphate hydrolases"/>
    <property type="match status" value="1"/>
</dbReference>
<feature type="region of interest" description="Disordered" evidence="8">
    <location>
        <begin position="68"/>
        <end position="91"/>
    </location>
</feature>
<keyword evidence="5 7" id="KW-0539">Nucleus</keyword>
<dbReference type="InterPro" id="IPR015163">
    <property type="entry name" value="Cdc6_C"/>
</dbReference>
<keyword evidence="11" id="KW-1185">Reference proteome</keyword>
<dbReference type="Gene3D" id="1.10.10.10">
    <property type="entry name" value="Winged helix-like DNA-binding domain superfamily/Winged helix DNA-binding domain"/>
    <property type="match status" value="1"/>
</dbReference>
<dbReference type="GO" id="GO:0005634">
    <property type="term" value="C:nucleus"/>
    <property type="evidence" value="ECO:0007669"/>
    <property type="project" value="UniProtKB-SubCell"/>
</dbReference>
<evidence type="ECO:0000256" key="5">
    <source>
        <dbReference type="ARBA" id="ARBA00023242"/>
    </source>
</evidence>
<dbReference type="InterPro" id="IPR036390">
    <property type="entry name" value="WH_DNA-bd_sf"/>
</dbReference>
<evidence type="ECO:0000313" key="10">
    <source>
        <dbReference type="EMBL" id="GAU98155.1"/>
    </source>
</evidence>
<comment type="caution">
    <text evidence="10">The sequence shown here is derived from an EMBL/GenBank/DDBJ whole genome shotgun (WGS) entry which is preliminary data.</text>
</comment>
<proteinExistence type="inferred from homology"/>
<dbReference type="InterPro" id="IPR054425">
    <property type="entry name" value="Cdc6_ORC1-like_ATPase_lid"/>
</dbReference>
<keyword evidence="4" id="KW-0235">DNA replication</keyword>
<dbReference type="InterPro" id="IPR027417">
    <property type="entry name" value="P-loop_NTPase"/>
</dbReference>
<dbReference type="SMART" id="SM01074">
    <property type="entry name" value="Cdc6_C"/>
    <property type="match status" value="1"/>
</dbReference>
<dbReference type="AlphaFoldDB" id="A0A1D1VBF9"/>
<keyword evidence="3" id="KW-0132">Cell division</keyword>
<dbReference type="PIRSF" id="PIRSF001767">
    <property type="entry name" value="Cdc6"/>
    <property type="match status" value="1"/>
</dbReference>
<dbReference type="InterPro" id="IPR050311">
    <property type="entry name" value="ORC1/CDC6"/>
</dbReference>
<organism evidence="10 11">
    <name type="scientific">Ramazzottius varieornatus</name>
    <name type="common">Water bear</name>
    <name type="synonym">Tardigrade</name>
    <dbReference type="NCBI Taxonomy" id="947166"/>
    <lineage>
        <taxon>Eukaryota</taxon>
        <taxon>Metazoa</taxon>
        <taxon>Ecdysozoa</taxon>
        <taxon>Tardigrada</taxon>
        <taxon>Eutardigrada</taxon>
        <taxon>Parachela</taxon>
        <taxon>Hypsibioidea</taxon>
        <taxon>Ramazzottiidae</taxon>
        <taxon>Ramazzottius</taxon>
    </lineage>
</organism>
<name>A0A1D1VBF9_RAMVA</name>
<dbReference type="InterPro" id="IPR016314">
    <property type="entry name" value="Cdc6/18"/>
</dbReference>
<feature type="region of interest" description="Disordered" evidence="8">
    <location>
        <begin position="1"/>
        <end position="40"/>
    </location>
</feature>
<dbReference type="Pfam" id="PF13401">
    <property type="entry name" value="AAA_22"/>
    <property type="match status" value="1"/>
</dbReference>
<comment type="similarity">
    <text evidence="2 7">Belongs to the CDC6/cdc18 family.</text>
</comment>
<dbReference type="Pfam" id="PF22606">
    <property type="entry name" value="Cdc6-ORC-like_ATPase_lid"/>
    <property type="match status" value="1"/>
</dbReference>
<feature type="compositionally biased region" description="Polar residues" evidence="8">
    <location>
        <begin position="10"/>
        <end position="32"/>
    </location>
</feature>
<dbReference type="SUPFAM" id="SSF46785">
    <property type="entry name" value="Winged helix' DNA-binding domain"/>
    <property type="match status" value="1"/>
</dbReference>
<dbReference type="PANTHER" id="PTHR10763:SF26">
    <property type="entry name" value="CELL DIVISION CONTROL PROTEIN 6 HOMOLOG"/>
    <property type="match status" value="1"/>
</dbReference>
<evidence type="ECO:0000259" key="9">
    <source>
        <dbReference type="SMART" id="SM01074"/>
    </source>
</evidence>
<dbReference type="GO" id="GO:0003688">
    <property type="term" value="F:DNA replication origin binding"/>
    <property type="evidence" value="ECO:0007669"/>
    <property type="project" value="TreeGrafter"/>
</dbReference>
<sequence>MEVSPRKTRSATLKTPKKSTVSTPGHSVNTSPLKKRVTSPKRLLCSPKKYLSPKKAIATPATADFCTPRKSAPSVKLSQPNTPVRLRKSTPKKDIQQEILCERDDEIATIRRFVETHYKDELPGSLYISGKPGTGKTACVNDVLAGYAGEKYYVNCMGIEDPKTIYSQLVADITGQSRNQLPQTPSRHKLFAVRLEKMLCGNYTDMKLIVLDEIDQLRMTTNLEILHQVFLWPTLKNSRVILIGISNLLDFTNQLISKLRFPRGFEPESLEFKPYSADQLNKILDKKLEKISIDEGCSFDKVATKLCAMKTAASSGDIRMAFSICRRGARSAAKQKNETENSTENEPLKELGGKRKDFEVKISHIHSVLTEHAAANDTGKLPLQQRLIVCCVLVMLRSKKPINIGSLADKYADICPSQGLPGLSPADIVDLCDILSSLGVLHVKREKLVRQSKVSLKLAAEDAISSFVGKPLMDSILSS</sequence>
<dbReference type="Gene3D" id="1.10.8.60">
    <property type="match status" value="1"/>
</dbReference>
<dbReference type="STRING" id="947166.A0A1D1VBF9"/>
<dbReference type="Gene3D" id="3.40.50.300">
    <property type="entry name" value="P-loop containing nucleotide triphosphate hydrolases"/>
    <property type="match status" value="1"/>
</dbReference>
<keyword evidence="6" id="KW-0131">Cell cycle</keyword>
<reference evidence="10 11" key="1">
    <citation type="journal article" date="2016" name="Nat. Commun.">
        <title>Extremotolerant tardigrade genome and improved radiotolerance of human cultured cells by tardigrade-unique protein.</title>
        <authorList>
            <person name="Hashimoto T."/>
            <person name="Horikawa D.D."/>
            <person name="Saito Y."/>
            <person name="Kuwahara H."/>
            <person name="Kozuka-Hata H."/>
            <person name="Shin-I T."/>
            <person name="Minakuchi Y."/>
            <person name="Ohishi K."/>
            <person name="Motoyama A."/>
            <person name="Aizu T."/>
            <person name="Enomoto A."/>
            <person name="Kondo K."/>
            <person name="Tanaka S."/>
            <person name="Hara Y."/>
            <person name="Koshikawa S."/>
            <person name="Sagara H."/>
            <person name="Miura T."/>
            <person name="Yokobori S."/>
            <person name="Miyagawa K."/>
            <person name="Suzuki Y."/>
            <person name="Kubo T."/>
            <person name="Oyama M."/>
            <person name="Kohara Y."/>
            <person name="Fujiyama A."/>
            <person name="Arakawa K."/>
            <person name="Katayama T."/>
            <person name="Toyoda A."/>
            <person name="Kunieda T."/>
        </authorList>
    </citation>
    <scope>NUCLEOTIDE SEQUENCE [LARGE SCALE GENOMIC DNA]</scope>
    <source>
        <strain evidence="10 11">YOKOZUNA-1</strain>
    </source>
</reference>
<evidence type="ECO:0000256" key="1">
    <source>
        <dbReference type="ARBA" id="ARBA00004123"/>
    </source>
</evidence>
<dbReference type="GO" id="GO:0016887">
    <property type="term" value="F:ATP hydrolysis activity"/>
    <property type="evidence" value="ECO:0007669"/>
    <property type="project" value="InterPro"/>
</dbReference>
<dbReference type="OrthoDB" id="1926878at2759"/>
<evidence type="ECO:0000256" key="7">
    <source>
        <dbReference type="PIRNR" id="PIRNR001767"/>
    </source>
</evidence>
<evidence type="ECO:0000256" key="6">
    <source>
        <dbReference type="ARBA" id="ARBA00023306"/>
    </source>
</evidence>
<dbReference type="Pfam" id="PF09079">
    <property type="entry name" value="WHD_Cdc6"/>
    <property type="match status" value="1"/>
</dbReference>
<comment type="subcellular location">
    <subcellularLocation>
        <location evidence="1 7">Nucleus</location>
    </subcellularLocation>
</comment>
<dbReference type="InterPro" id="IPR049945">
    <property type="entry name" value="AAA_22"/>
</dbReference>
<accession>A0A1D1VBF9</accession>
<comment type="function">
    <text evidence="7">Involved in the initiation of DNA replication. Also participates in checkpoint controls that ensure DNA replication is completed before mitosis is initiated.</text>
</comment>
<dbReference type="Proteomes" id="UP000186922">
    <property type="component" value="Unassembled WGS sequence"/>
</dbReference>
<evidence type="ECO:0000256" key="4">
    <source>
        <dbReference type="ARBA" id="ARBA00022705"/>
    </source>
</evidence>